<keyword evidence="10 13" id="KW-0143">Chaperone</keyword>
<feature type="transmembrane region" description="Helical" evidence="15">
    <location>
        <begin position="876"/>
        <end position="897"/>
    </location>
</feature>
<feature type="transmembrane region" description="Helical" evidence="15">
    <location>
        <begin position="667"/>
        <end position="693"/>
    </location>
</feature>
<comment type="subcellular location">
    <subcellularLocation>
        <location evidence="1">Cytoplasm</location>
    </subcellularLocation>
</comment>
<evidence type="ECO:0000313" key="20">
    <source>
        <dbReference type="Proteomes" id="UP001178507"/>
    </source>
</evidence>
<dbReference type="InterPro" id="IPR002423">
    <property type="entry name" value="Cpn60/GroEL/TCP-1"/>
</dbReference>
<feature type="region of interest" description="Disordered" evidence="14">
    <location>
        <begin position="2411"/>
        <end position="2445"/>
    </location>
</feature>
<evidence type="ECO:0000256" key="4">
    <source>
        <dbReference type="ARBA" id="ARBA00022490"/>
    </source>
</evidence>
<evidence type="ECO:0000313" key="19">
    <source>
        <dbReference type="EMBL" id="CAJ1370890.1"/>
    </source>
</evidence>
<dbReference type="InterPro" id="IPR042201">
    <property type="entry name" value="FH2_Formin_sf"/>
</dbReference>
<evidence type="ECO:0000256" key="15">
    <source>
        <dbReference type="SAM" id="Phobius"/>
    </source>
</evidence>
<dbReference type="NCBIfam" id="NF041083">
    <property type="entry name" value="thermosome_beta"/>
    <property type="match status" value="1"/>
</dbReference>
<dbReference type="Gene3D" id="1.20.1560.10">
    <property type="entry name" value="ABC transporter type 1, transmembrane domain"/>
    <property type="match status" value="1"/>
</dbReference>
<feature type="compositionally biased region" description="Basic residues" evidence="14">
    <location>
        <begin position="461"/>
        <end position="472"/>
    </location>
</feature>
<dbReference type="GO" id="GO:0005524">
    <property type="term" value="F:ATP binding"/>
    <property type="evidence" value="ECO:0007669"/>
    <property type="project" value="UniProtKB-KW"/>
</dbReference>
<dbReference type="EMBL" id="CAUJNA010000042">
    <property type="protein sequence ID" value="CAJ1370890.1"/>
    <property type="molecule type" value="Genomic_DNA"/>
</dbReference>
<feature type="transmembrane region" description="Helical" evidence="15">
    <location>
        <begin position="753"/>
        <end position="776"/>
    </location>
</feature>
<evidence type="ECO:0000256" key="8">
    <source>
        <dbReference type="ARBA" id="ARBA00022989"/>
    </source>
</evidence>
<dbReference type="SUPFAM" id="SSF54849">
    <property type="entry name" value="GroEL-intermediate domain like"/>
    <property type="match status" value="1"/>
</dbReference>
<dbReference type="NCBIfam" id="TIGR02345">
    <property type="entry name" value="chap_CCT_eta"/>
    <property type="match status" value="1"/>
</dbReference>
<feature type="region of interest" description="Disordered" evidence="14">
    <location>
        <begin position="453"/>
        <end position="474"/>
    </location>
</feature>
<keyword evidence="7 13" id="KW-0067">ATP-binding</keyword>
<dbReference type="Pfam" id="PF02181">
    <property type="entry name" value="FH2"/>
    <property type="match status" value="1"/>
</dbReference>
<comment type="caution">
    <text evidence="19">The sequence shown here is derived from an EMBL/GenBank/DDBJ whole genome shotgun (WGS) entry which is preliminary data.</text>
</comment>
<evidence type="ECO:0000256" key="6">
    <source>
        <dbReference type="ARBA" id="ARBA00022741"/>
    </source>
</evidence>
<dbReference type="PROSITE" id="PS00211">
    <property type="entry name" value="ABC_TRANSPORTER_1"/>
    <property type="match status" value="1"/>
</dbReference>
<feature type="domain" description="ABC transmembrane type-1" evidence="17">
    <location>
        <begin position="758"/>
        <end position="1044"/>
    </location>
</feature>
<dbReference type="InterPro" id="IPR017871">
    <property type="entry name" value="ABC_transporter-like_CS"/>
</dbReference>
<evidence type="ECO:0000259" key="18">
    <source>
        <dbReference type="PROSITE" id="PS51444"/>
    </source>
</evidence>
<organism evidence="19 20">
    <name type="scientific">Effrenium voratum</name>
    <dbReference type="NCBI Taxonomy" id="2562239"/>
    <lineage>
        <taxon>Eukaryota</taxon>
        <taxon>Sar</taxon>
        <taxon>Alveolata</taxon>
        <taxon>Dinophyceae</taxon>
        <taxon>Suessiales</taxon>
        <taxon>Symbiodiniaceae</taxon>
        <taxon>Effrenium</taxon>
    </lineage>
</organism>
<keyword evidence="9 15" id="KW-0472">Membrane</keyword>
<dbReference type="SUPFAM" id="SSF52540">
    <property type="entry name" value="P-loop containing nucleoside triphosphate hydrolases"/>
    <property type="match status" value="1"/>
</dbReference>
<dbReference type="InterPro" id="IPR027409">
    <property type="entry name" value="GroEL-like_apical_dom_sf"/>
</dbReference>
<comment type="similarity">
    <text evidence="2 13">Belongs to the TCP-1 chaperonin family.</text>
</comment>
<dbReference type="InterPro" id="IPR012720">
    <property type="entry name" value="Chap_CCT_eta"/>
</dbReference>
<dbReference type="GO" id="GO:0016020">
    <property type="term" value="C:membrane"/>
    <property type="evidence" value="ECO:0007669"/>
    <property type="project" value="InterPro"/>
</dbReference>
<dbReference type="Gene3D" id="3.50.7.10">
    <property type="entry name" value="GroEL"/>
    <property type="match status" value="1"/>
</dbReference>
<dbReference type="Pfam" id="PF00005">
    <property type="entry name" value="ABC_tran"/>
    <property type="match status" value="1"/>
</dbReference>
<protein>
    <recommendedName>
        <fullName evidence="12">CCT-eta</fullName>
    </recommendedName>
</protein>
<evidence type="ECO:0000256" key="12">
    <source>
        <dbReference type="ARBA" id="ARBA00032221"/>
    </source>
</evidence>
<feature type="domain" description="ABC transporter" evidence="16">
    <location>
        <begin position="1097"/>
        <end position="1318"/>
    </location>
</feature>
<evidence type="ECO:0000256" key="2">
    <source>
        <dbReference type="ARBA" id="ARBA00008020"/>
    </source>
</evidence>
<dbReference type="PROSITE" id="PS50929">
    <property type="entry name" value="ABC_TM1F"/>
    <property type="match status" value="1"/>
</dbReference>
<keyword evidence="6 13" id="KW-0547">Nucleotide-binding</keyword>
<keyword evidence="20" id="KW-1185">Reference proteome</keyword>
<keyword evidence="8 15" id="KW-1133">Transmembrane helix</keyword>
<dbReference type="InterPro" id="IPR002194">
    <property type="entry name" value="Chaperonin_TCP-1_CS"/>
</dbReference>
<dbReference type="CDD" id="cd03340">
    <property type="entry name" value="TCP1_eta"/>
    <property type="match status" value="1"/>
</dbReference>
<feature type="domain" description="FH2" evidence="18">
    <location>
        <begin position="1494"/>
        <end position="1889"/>
    </location>
</feature>
<dbReference type="GO" id="GO:0140359">
    <property type="term" value="F:ABC-type transporter activity"/>
    <property type="evidence" value="ECO:0007669"/>
    <property type="project" value="InterPro"/>
</dbReference>
<dbReference type="GO" id="GO:0051082">
    <property type="term" value="F:unfolded protein binding"/>
    <property type="evidence" value="ECO:0007669"/>
    <property type="project" value="InterPro"/>
</dbReference>
<dbReference type="PROSITE" id="PS00750">
    <property type="entry name" value="TCP1_1"/>
    <property type="match status" value="1"/>
</dbReference>
<dbReference type="SUPFAM" id="SSF52029">
    <property type="entry name" value="GroEL apical domain-like"/>
    <property type="match status" value="1"/>
</dbReference>
<dbReference type="GO" id="GO:0005832">
    <property type="term" value="C:chaperonin-containing T-complex"/>
    <property type="evidence" value="ECO:0007669"/>
    <property type="project" value="UniProtKB-ARBA"/>
</dbReference>
<dbReference type="InterPro" id="IPR015425">
    <property type="entry name" value="FH2_Formin"/>
</dbReference>
<keyword evidence="5 15" id="KW-0812">Transmembrane</keyword>
<evidence type="ECO:0000256" key="13">
    <source>
        <dbReference type="RuleBase" id="RU004187"/>
    </source>
</evidence>
<dbReference type="InterPro" id="IPR027410">
    <property type="entry name" value="TCP-1-like_intermed_sf"/>
</dbReference>
<dbReference type="SUPFAM" id="SSF48592">
    <property type="entry name" value="GroEL equatorial domain-like"/>
    <property type="match status" value="1"/>
</dbReference>
<evidence type="ECO:0000256" key="3">
    <source>
        <dbReference type="ARBA" id="ARBA00011531"/>
    </source>
</evidence>
<evidence type="ECO:0000259" key="16">
    <source>
        <dbReference type="PROSITE" id="PS50893"/>
    </source>
</evidence>
<dbReference type="InterPro" id="IPR027413">
    <property type="entry name" value="GROEL-like_equatorial_sf"/>
</dbReference>
<dbReference type="Gene3D" id="1.10.560.10">
    <property type="entry name" value="GroEL-like equatorial domain"/>
    <property type="match status" value="1"/>
</dbReference>
<sequence length="2445" mass="268305">MAIDSQPAPGAIEPVYDKVVVEPDAVLRSDPRRAEVENEYKKICQSVLIWEVVGGGKDGGIMVREGQSLKSLELLPRLRTGSLVRELAAKGERLRYQLLQGSGPSTGWVSIKVKHTEMLASVSKKPELMPQVQLLIRRLSMLPKPLQKVLSFPVPSCQQITEQIYQPRVGCLDRSAKDKDGRWLPEATLKRPLDPSIYSAFPPNDAALWSLLGDEKFAPVQRCFPREVDGKIVYCRSADPVAGLLPDTVAVLYFLEIPETLGAMSSLRGVVRFGAQATQSMSRGEPEEDGEFAPGVHGGAEAMVLADAAVYLARLTWNSNAMLKKISCQFSKPCPCFETLEISVSVGLEHTGAYGFEEMVAKVSLKLDKTLISFGEATLISFPAKPLRLPEGLPTRCFLPPPGVDWVPPELAMSRLPPPNPKRLPYDQEGYMNAALKEPGMRFPASCAAVEEVGREDQQRQRGRQKHLRANRPVRGSGDMRNDLCFPGGLTPAAVSFEKYFAKDAGGILFEGILKLGPQATEALFLTPDGKKPLDGSMSLVAHPGMALAALDDHLAHLPRCDAREKTSITWKLDVETQAFLPIGQELDFECYCPFQQDGPVGNRVTGEIRFENQILATLSAVITSSVKVGCNVPCSGAGNHLSKEAGYMNRLTQPYFLRTDASGWRFSWLILCLLFIVTGMALVLVSGILLVVEATVPEAAEKLVSGDSGFIGIMAAMWKSPTGGVIYGLSAVGTLSFICSRQQLKGRRWIGWMLLGAIVFILLIINVLNTGIGFIARDLTNALVSKDADLTYKIIMIYATCFIVALPIRSLQFWFTAKLSILWREWLTRNFIDGYMSHRAYYDINPNDESHTEVDNPDQRIADDVRTFTKESLSFTIGAFDALLTFVLNIVVLWSISQQLTLALFAYSGTATMVLILASHKLVRINYNQLRYEADFRYGLVHIRNNAEAIAFYGGEEPEKKETKRRLGWVVTNFNYLIKWEVIISVLRRSYGYAGNFFPYLIMAPAYLRGEIEYGSFIQAKFAFGMVESALSFVVSNIDQIAHWWAGISRLAGFQSTVEEINRKGDENGKEKEGELQGVVQLDLEEGASSAKEMLLRHVTVKAPGSEQLLVEDLTISVSQGQRVLVVGPSGCGKTSVLRVASGLWDPVCGSVERPPVGDLLFVPQRPYMLLGSLKEQLCYPLPQDSFSEDTLRDTLKRVRLQKLVERYPDLDIKQDWPRLLSLGEQQRLAFARLLLNSPRFAVLDEATSALDVNTEKLLYAMLVERGVAVISVGHRPTLAEYHEQVLELSGTGSWRLLPAANYEFGHVEGTIADFAGAGGVFLEALESSPIEIERAVSEPKASTPGRGPKAGRSFVVGAASGLLLDLAAREVMRRELIPKLAIAAEEQFQRGRDSLARLRGRPAPVAEVPVETVANEPRPTRAAALAGLMLLGAMVIKATKRRGWGKKPVPEPAAAKAKAKAKAKAPPPPPRRGAPKASPRGKANSLDEGMLSPRSAEFARFGKRIHWIKPTCEPNEDTIFGELKMVSAKSEDTKPKLQFDKDLMDAMFTPRSARTPTATPRKSWTGPKPQGICLLDNSRAHNIAIVLTKLAISTEELSRSIRCFDTGQQKLKADHVDLLNVAMPTASEVTKLQAQKHKVEDLRDVERRMMPLCSLSPARIKVMKFALTHKFTCDNLMQRCKVLKGAAEQTRNSPQFKELLAVILEAGNYINGEPGEQQAVQVRAFSIESLQSLANFKVGCISCMHFLCITMRASDTSFLSFLEDSLKHVRLAAKERFSQLRAEVETFLGEVNFARARLREMTAAPKAKVVQAAEGDAGPAEGEEKPSEMPWPEATEEVPDAEGAWGLNSVGTEGRAGRSSLTLAMAHMMKPPIILLKDGTDASQGKNQIISNINACQAVVSIVKSTLGPRGMDKLIEEGHGTIITNDGATVMKKLNIVHPAARILVDISKAQDNEVGDGTTSVVVLSGELLKEAKSFLEDGLVAPQIIKGYRTACNLAVGKLLDMAVDLKNTTSPEEKRTMLIKCAETTLNSKLVADYKSFFAAMSVDAITMLGDDLSVSSVGIKKVTGGSVTDTILVEGVCFKKCFSYAGFEQQPKRFENAKILLLNLELELKAEKDNAEVRISDPDQYQSIVDAEWNIIYEKLDLIANSGANVVLSRLAIGDLATQYFADRNIFCAGRLEVEDLERTRRATGAEVQTTAQGITQNVLGYCGLFEEVQVGAERFNFFTKCVKTKTATILIRGGAQQFIDEAERSLNDSLMIVRRAMKNTKVVGGGGAIEMELSRYLREYARTISGKQQLVINYFARALEVIPMTLAQNSGADGTKVLNQLRQKHATAGPEGRWFGVDCINCEVCDAFESYIWEPVLVKESALNAATEAACLILSIDETVKNPCLGSGCCQYSRHFESPRQSEKPQAGPKGKGKGKGMPMGKGRGRGARVLKG</sequence>
<evidence type="ECO:0000259" key="17">
    <source>
        <dbReference type="PROSITE" id="PS50929"/>
    </source>
</evidence>
<dbReference type="InterPro" id="IPR054827">
    <property type="entry name" value="thermosome_alpha"/>
</dbReference>
<dbReference type="InterPro" id="IPR003593">
    <property type="entry name" value="AAA+_ATPase"/>
</dbReference>
<evidence type="ECO:0000256" key="11">
    <source>
        <dbReference type="ARBA" id="ARBA00024677"/>
    </source>
</evidence>
<dbReference type="CDD" id="cd03223">
    <property type="entry name" value="ABCD_peroxisomal_ALDP"/>
    <property type="match status" value="1"/>
</dbReference>
<dbReference type="PROSITE" id="PS50893">
    <property type="entry name" value="ABC_TRANSPORTER_2"/>
    <property type="match status" value="1"/>
</dbReference>
<dbReference type="Pfam" id="PF06472">
    <property type="entry name" value="ABC_membrane_2"/>
    <property type="match status" value="1"/>
</dbReference>
<dbReference type="Gene3D" id="3.30.260.10">
    <property type="entry name" value="TCP-1-like chaperonin intermediate domain"/>
    <property type="match status" value="1"/>
</dbReference>
<evidence type="ECO:0000256" key="10">
    <source>
        <dbReference type="ARBA" id="ARBA00023186"/>
    </source>
</evidence>
<comment type="function">
    <text evidence="11">Molecular chaperone; assists the folding of proteins upon ATP hydrolysis. Known to play a role, in vitro, in the folding of actin and tubulin.</text>
</comment>
<proteinExistence type="inferred from homology"/>
<dbReference type="SUPFAM" id="SSF90123">
    <property type="entry name" value="ABC transporter transmembrane region"/>
    <property type="match status" value="1"/>
</dbReference>
<dbReference type="PRINTS" id="PR00304">
    <property type="entry name" value="TCOMPLEXTCP1"/>
</dbReference>
<dbReference type="SUPFAM" id="SSF101447">
    <property type="entry name" value="Formin homology 2 domain (FH2 domain)"/>
    <property type="match status" value="1"/>
</dbReference>
<dbReference type="PANTHER" id="PTHR11353">
    <property type="entry name" value="CHAPERONIN"/>
    <property type="match status" value="1"/>
</dbReference>
<feature type="region of interest" description="Disordered" evidence="14">
    <location>
        <begin position="1810"/>
        <end position="1840"/>
    </location>
</feature>
<dbReference type="Proteomes" id="UP001178507">
    <property type="component" value="Unassembled WGS sequence"/>
</dbReference>
<dbReference type="Gene3D" id="1.20.58.2220">
    <property type="entry name" value="Formin, FH2 domain"/>
    <property type="match status" value="1"/>
</dbReference>
<feature type="transmembrane region" description="Helical" evidence="15">
    <location>
        <begin position="796"/>
        <end position="816"/>
    </location>
</feature>
<dbReference type="InterPro" id="IPR036640">
    <property type="entry name" value="ABC1_TM_sf"/>
</dbReference>
<evidence type="ECO:0000256" key="14">
    <source>
        <dbReference type="SAM" id="MobiDB-lite"/>
    </source>
</evidence>
<dbReference type="InterPro" id="IPR011527">
    <property type="entry name" value="ABC1_TM_dom"/>
</dbReference>
<evidence type="ECO:0000256" key="9">
    <source>
        <dbReference type="ARBA" id="ARBA00023136"/>
    </source>
</evidence>
<keyword evidence="4" id="KW-0963">Cytoplasm</keyword>
<dbReference type="InterPro" id="IPR027417">
    <property type="entry name" value="P-loop_NTPase"/>
</dbReference>
<dbReference type="GO" id="GO:0016887">
    <property type="term" value="F:ATP hydrolysis activity"/>
    <property type="evidence" value="ECO:0007669"/>
    <property type="project" value="InterPro"/>
</dbReference>
<dbReference type="PROSITE" id="PS51444">
    <property type="entry name" value="FH2"/>
    <property type="match status" value="1"/>
</dbReference>
<evidence type="ECO:0000256" key="1">
    <source>
        <dbReference type="ARBA" id="ARBA00004496"/>
    </source>
</evidence>
<evidence type="ECO:0000256" key="5">
    <source>
        <dbReference type="ARBA" id="ARBA00022692"/>
    </source>
</evidence>
<dbReference type="InterPro" id="IPR017998">
    <property type="entry name" value="Chaperone_TCP-1"/>
</dbReference>
<dbReference type="Pfam" id="PF00118">
    <property type="entry name" value="Cpn60_TCP1"/>
    <property type="match status" value="1"/>
</dbReference>
<dbReference type="PROSITE" id="PS00995">
    <property type="entry name" value="TCP1_3"/>
    <property type="match status" value="1"/>
</dbReference>
<accession>A0AA36MJU0</accession>
<dbReference type="GO" id="GO:0140662">
    <property type="term" value="F:ATP-dependent protein folding chaperone"/>
    <property type="evidence" value="ECO:0007669"/>
    <property type="project" value="InterPro"/>
</dbReference>
<comment type="subunit">
    <text evidence="3">Heterooligomeric complex of about 850 to 900 kDa that forms two stacked rings, 12 to 16 nm in diameter.</text>
</comment>
<feature type="region of interest" description="Disordered" evidence="14">
    <location>
        <begin position="1443"/>
        <end position="1493"/>
    </location>
</feature>
<dbReference type="PROSITE" id="PS00751">
    <property type="entry name" value="TCP1_2"/>
    <property type="match status" value="1"/>
</dbReference>
<dbReference type="InterPro" id="IPR003439">
    <property type="entry name" value="ABC_transporter-like_ATP-bd"/>
</dbReference>
<gene>
    <name evidence="19" type="ORF">EVOR1521_LOCUS1353</name>
</gene>
<dbReference type="Gene3D" id="3.40.50.300">
    <property type="entry name" value="P-loop containing nucleotide triphosphate hydrolases"/>
    <property type="match status" value="1"/>
</dbReference>
<reference evidence="19" key="1">
    <citation type="submission" date="2023-08" db="EMBL/GenBank/DDBJ databases">
        <authorList>
            <person name="Chen Y."/>
            <person name="Shah S."/>
            <person name="Dougan E. K."/>
            <person name="Thang M."/>
            <person name="Chan C."/>
        </authorList>
    </citation>
    <scope>NUCLEOTIDE SEQUENCE</scope>
</reference>
<evidence type="ECO:0000256" key="7">
    <source>
        <dbReference type="ARBA" id="ARBA00022840"/>
    </source>
</evidence>
<dbReference type="SMART" id="SM00382">
    <property type="entry name" value="AAA"/>
    <property type="match status" value="1"/>
</dbReference>
<dbReference type="NCBIfam" id="NF041082">
    <property type="entry name" value="thermosome_alpha"/>
    <property type="match status" value="1"/>
</dbReference>
<dbReference type="FunFam" id="1.10.560.10:FF:000017">
    <property type="entry name" value="T-complex protein 1 subunit eta"/>
    <property type="match status" value="1"/>
</dbReference>
<dbReference type="FunFam" id="3.50.7.10:FF:000006">
    <property type="entry name" value="T-complex protein 1 subunit eta"/>
    <property type="match status" value="1"/>
</dbReference>
<dbReference type="InterPro" id="IPR053374">
    <property type="entry name" value="TCP-1_chaperonin"/>
</dbReference>
<feature type="transmembrane region" description="Helical" evidence="15">
    <location>
        <begin position="903"/>
        <end position="924"/>
    </location>
</feature>
<dbReference type="SMART" id="SM00498">
    <property type="entry name" value="FH2"/>
    <property type="match status" value="1"/>
</dbReference>
<name>A0AA36MJU0_9DINO</name>
<feature type="compositionally biased region" description="Basic residues" evidence="14">
    <location>
        <begin position="2435"/>
        <end position="2445"/>
    </location>
</feature>